<evidence type="ECO:0000256" key="1">
    <source>
        <dbReference type="SAM" id="MobiDB-lite"/>
    </source>
</evidence>
<evidence type="ECO:0000256" key="2">
    <source>
        <dbReference type="SAM" id="SignalP"/>
    </source>
</evidence>
<dbReference type="EMBL" id="JACOPO010000004">
    <property type="protein sequence ID" value="MBC5722617.1"/>
    <property type="molecule type" value="Genomic_DNA"/>
</dbReference>
<dbReference type="PROSITE" id="PS51257">
    <property type="entry name" value="PROKAR_LIPOPROTEIN"/>
    <property type="match status" value="1"/>
</dbReference>
<feature type="compositionally biased region" description="Low complexity" evidence="1">
    <location>
        <begin position="31"/>
        <end position="43"/>
    </location>
</feature>
<proteinExistence type="predicted"/>
<name>A0A8J6M8A1_9FIRM</name>
<comment type="caution">
    <text evidence="4">The sequence shown here is derived from an EMBL/GenBank/DDBJ whole genome shotgun (WGS) entry which is preliminary data.</text>
</comment>
<protein>
    <submittedName>
        <fullName evidence="4">ABC transporter substrate-binding protein</fullName>
    </submittedName>
</protein>
<feature type="signal peptide" evidence="2">
    <location>
        <begin position="1"/>
        <end position="26"/>
    </location>
</feature>
<gene>
    <name evidence="4" type="ORF">H8S11_07310</name>
</gene>
<dbReference type="Proteomes" id="UP000628736">
    <property type="component" value="Unassembled WGS sequence"/>
</dbReference>
<dbReference type="Gene3D" id="3.40.190.10">
    <property type="entry name" value="Periplasmic binding protein-like II"/>
    <property type="match status" value="2"/>
</dbReference>
<dbReference type="InterPro" id="IPR015168">
    <property type="entry name" value="SsuA/THI5"/>
</dbReference>
<feature type="chain" id="PRO_5039577628" evidence="2">
    <location>
        <begin position="27"/>
        <end position="402"/>
    </location>
</feature>
<feature type="region of interest" description="Disordered" evidence="1">
    <location>
        <begin position="31"/>
        <end position="53"/>
    </location>
</feature>
<dbReference type="AlphaFoldDB" id="A0A8J6M8A1"/>
<accession>A0A8J6M8A1</accession>
<evidence type="ECO:0000313" key="5">
    <source>
        <dbReference type="Proteomes" id="UP000628736"/>
    </source>
</evidence>
<keyword evidence="2" id="KW-0732">Signal</keyword>
<keyword evidence="5" id="KW-1185">Reference proteome</keyword>
<feature type="domain" description="SsuA/THI5-like" evidence="3">
    <location>
        <begin position="90"/>
        <end position="291"/>
    </location>
</feature>
<dbReference type="Pfam" id="PF09084">
    <property type="entry name" value="NMT1"/>
    <property type="match status" value="1"/>
</dbReference>
<dbReference type="PANTHER" id="PTHR30024">
    <property type="entry name" value="ALIPHATIC SULFONATES-BINDING PROTEIN-RELATED"/>
    <property type="match status" value="1"/>
</dbReference>
<organism evidence="4 5">
    <name type="scientific">Flintibacter hominis</name>
    <dbReference type="NCBI Taxonomy" id="2763048"/>
    <lineage>
        <taxon>Bacteria</taxon>
        <taxon>Bacillati</taxon>
        <taxon>Bacillota</taxon>
        <taxon>Clostridia</taxon>
        <taxon>Eubacteriales</taxon>
        <taxon>Flintibacter</taxon>
    </lineage>
</organism>
<evidence type="ECO:0000259" key="3">
    <source>
        <dbReference type="Pfam" id="PF09084"/>
    </source>
</evidence>
<dbReference type="SUPFAM" id="SSF53850">
    <property type="entry name" value="Periplasmic binding protein-like II"/>
    <property type="match status" value="1"/>
</dbReference>
<evidence type="ECO:0000313" key="4">
    <source>
        <dbReference type="EMBL" id="MBC5722617.1"/>
    </source>
</evidence>
<reference evidence="4" key="1">
    <citation type="submission" date="2020-08" db="EMBL/GenBank/DDBJ databases">
        <title>Genome public.</title>
        <authorList>
            <person name="Liu C."/>
            <person name="Sun Q."/>
        </authorList>
    </citation>
    <scope>NUCLEOTIDE SEQUENCE</scope>
    <source>
        <strain evidence="4">NSJ-23</strain>
    </source>
</reference>
<dbReference type="RefSeq" id="WP_186852691.1">
    <property type="nucleotide sequence ID" value="NZ_JACOPO010000004.1"/>
</dbReference>
<sequence length="402" mass="43332">MKKATTKRLLATLLSFAMMFALVACSGNENGSSGGNNSANSGGTSSGGGHEVELIDGATAPEDLTFGLTPFEDRQTLRIGFFTGSPLSYAFLFADNLGVFDALNIDVEYSCFTGGPAMMEANSEWDMASCGLGGVCTALAGYDFTLVDVTDYEENMAIFVRPDSELANDPTNPDLWKGATVVYPAGTTGQAVLAQYLETMGLTLSDVESVNMDNANGLTGFNGGTGDALVCWNAIALSAEDRGYVRVTDSGQLNLPFPCCTFAQTEIMESNPDLVAAAVAVFHLTYEWVTESEGNAAQAAAWYLEHCDEEGFLCDESIAERTINWWRCPTVDEYIALFTETEPDEAGLYTSRDLLQIENDILSGFDFFTSVGSYTEAQRTQFLDDQRVDNSIALAVKEMLGR</sequence>